<dbReference type="GO" id="GO:1990281">
    <property type="term" value="C:efflux pump complex"/>
    <property type="evidence" value="ECO:0007669"/>
    <property type="project" value="TreeGrafter"/>
</dbReference>
<name>A0A382L3E7_9ZZZZ</name>
<dbReference type="Gene3D" id="2.40.30.170">
    <property type="match status" value="1"/>
</dbReference>
<dbReference type="AlphaFoldDB" id="A0A382L3E7"/>
<evidence type="ECO:0000313" key="1">
    <source>
        <dbReference type="EMBL" id="SVC31484.1"/>
    </source>
</evidence>
<dbReference type="SUPFAM" id="SSF111369">
    <property type="entry name" value="HlyD-like secretion proteins"/>
    <property type="match status" value="1"/>
</dbReference>
<proteinExistence type="predicted"/>
<accession>A0A382L3E7</accession>
<feature type="non-terminal residue" evidence="1">
    <location>
        <position position="292"/>
    </location>
</feature>
<dbReference type="GO" id="GO:0015562">
    <property type="term" value="F:efflux transmembrane transporter activity"/>
    <property type="evidence" value="ECO:0007669"/>
    <property type="project" value="TreeGrafter"/>
</dbReference>
<protein>
    <recommendedName>
        <fullName evidence="2">RND efflux pump membrane fusion protein barrel-sandwich domain-containing protein</fullName>
    </recommendedName>
</protein>
<organism evidence="1">
    <name type="scientific">marine metagenome</name>
    <dbReference type="NCBI Taxonomy" id="408172"/>
    <lineage>
        <taxon>unclassified sequences</taxon>
        <taxon>metagenomes</taxon>
        <taxon>ecological metagenomes</taxon>
    </lineage>
</organism>
<dbReference type="Gene3D" id="2.40.50.100">
    <property type="match status" value="1"/>
</dbReference>
<evidence type="ECO:0008006" key="2">
    <source>
        <dbReference type="Google" id="ProtNLM"/>
    </source>
</evidence>
<dbReference type="PANTHER" id="PTHR30469">
    <property type="entry name" value="MULTIDRUG RESISTANCE PROTEIN MDTA"/>
    <property type="match status" value="1"/>
</dbReference>
<reference evidence="1" key="1">
    <citation type="submission" date="2018-05" db="EMBL/GenBank/DDBJ databases">
        <authorList>
            <person name="Lanie J.A."/>
            <person name="Ng W.-L."/>
            <person name="Kazmierczak K.M."/>
            <person name="Andrzejewski T.M."/>
            <person name="Davidsen T.M."/>
            <person name="Wayne K.J."/>
            <person name="Tettelin H."/>
            <person name="Glass J.I."/>
            <person name="Rusch D."/>
            <person name="Podicherti R."/>
            <person name="Tsui H.-C.T."/>
            <person name="Winkler M.E."/>
        </authorList>
    </citation>
    <scope>NUCLEOTIDE SEQUENCE</scope>
</reference>
<dbReference type="Gene3D" id="1.10.287.470">
    <property type="entry name" value="Helix hairpin bin"/>
    <property type="match status" value="1"/>
</dbReference>
<sequence length="292" mass="33072">MPMKKSIVISFIIFLTVTGWFLSGQISFSDENLQNELNSQNIDENNNIIIEKNNSLKVESKVIYAEEIVQSITLQGQTMHNRTIDVKSETTGNIINKNYKRGKIVTSNELLVEISIEDRQELLNSYTKDLERINKEILINEQKKDNSILKTKEQIKLFEIEYQSAKQLIDKGLSSKSKLSLASFNLANAKSNLRDIELNYQSQFANLESQIANIKSKIKKITIDIDNTKISSPFEGIINDSYVELGDYVRPGDVLFSLVDLNPIKIQGYLSETDVNNIKVGTQAVVRTSNSI</sequence>
<gene>
    <name evidence="1" type="ORF">METZ01_LOCUS284338</name>
</gene>
<dbReference type="EMBL" id="UINC01084648">
    <property type="protein sequence ID" value="SVC31484.1"/>
    <property type="molecule type" value="Genomic_DNA"/>
</dbReference>